<dbReference type="EMBL" id="LGSZ01000040">
    <property type="protein sequence ID" value="KPH80738.1"/>
    <property type="molecule type" value="Genomic_DNA"/>
</dbReference>
<dbReference type="Pfam" id="PF11363">
    <property type="entry name" value="DUF3164"/>
    <property type="match status" value="1"/>
</dbReference>
<accession>A0A0N1F4V3</accession>
<gene>
    <name evidence="1" type="ORF">AE618_12275</name>
</gene>
<keyword evidence="2" id="KW-1185">Reference proteome</keyword>
<organism evidence="1 2">
    <name type="scientific">Bosea vaviloviae</name>
    <dbReference type="NCBI Taxonomy" id="1526658"/>
    <lineage>
        <taxon>Bacteria</taxon>
        <taxon>Pseudomonadati</taxon>
        <taxon>Pseudomonadota</taxon>
        <taxon>Alphaproteobacteria</taxon>
        <taxon>Hyphomicrobiales</taxon>
        <taxon>Boseaceae</taxon>
        <taxon>Bosea</taxon>
    </lineage>
</organism>
<dbReference type="OrthoDB" id="7554786at2"/>
<proteinExistence type="predicted"/>
<evidence type="ECO:0000313" key="1">
    <source>
        <dbReference type="EMBL" id="KPH80738.1"/>
    </source>
</evidence>
<name>A0A0N1F4V3_9HYPH</name>
<comment type="caution">
    <text evidence="1">The sequence shown here is derived from an EMBL/GenBank/DDBJ whole genome shotgun (WGS) entry which is preliminary data.</text>
</comment>
<protein>
    <submittedName>
        <fullName evidence="1">Sulfate transporter</fullName>
    </submittedName>
</protein>
<reference evidence="1 2" key="1">
    <citation type="submission" date="2015-07" db="EMBL/GenBank/DDBJ databases">
        <title>Whole genome sequencing of Bosea vaviloviae isolated from cave pool.</title>
        <authorList>
            <person name="Tan N.E.H."/>
            <person name="Lee Y.P."/>
            <person name="Gan H.M."/>
            <person name="Barton H."/>
            <person name="Savka M.A."/>
        </authorList>
    </citation>
    <scope>NUCLEOTIDE SEQUENCE [LARGE SCALE GENOMIC DNA]</scope>
    <source>
        <strain evidence="1 2">SD260</strain>
    </source>
</reference>
<dbReference type="Proteomes" id="UP000037822">
    <property type="component" value="Unassembled WGS sequence"/>
</dbReference>
<dbReference type="AlphaFoldDB" id="A0A0N1F4V3"/>
<sequence length="219" mass="24337">MADDVVAEAAAAHAGIVEAGGHKHLRDSKGRLIPLGMIKPQRLLEDEMVRKVFRFALDLSAQVARFKGHTFADLNSFQTLLEQHYGAKQGGEKGNVTFSTFDDTMRIEVKIADILTFGAELQVAKKLVDECLVEWGADSHEALRALVNRVFSVEKEGQINRGEIFSLLAMEVEDERWQRAMGAIRDSIHVTGTKAYLRFRMRPDPQASWSTVAIDLAAA</sequence>
<evidence type="ECO:0000313" key="2">
    <source>
        <dbReference type="Proteomes" id="UP000037822"/>
    </source>
</evidence>
<dbReference type="InterPro" id="IPR021505">
    <property type="entry name" value="Phage_B3_Orf6"/>
</dbReference>
<dbReference type="PATRIC" id="fig|1526658.3.peg.3889"/>